<dbReference type="EMBL" id="GL876973">
    <property type="protein sequence ID" value="KLU89868.1"/>
    <property type="molecule type" value="Genomic_DNA"/>
</dbReference>
<gene>
    <name evidence="2" type="ORF">MAPG_08838</name>
</gene>
<dbReference type="Proteomes" id="UP000011715">
    <property type="component" value="Unassembled WGS sequence"/>
</dbReference>
<sequence>MTASTSTRKTNKGSKHKHPRRTTSSTKAQHGSVIAPETADAQGHQGPDHVESLEQSQWGQYYSQGHQMSSAEDFAFIGSQFASCDIQNRNGQH</sequence>
<reference evidence="2" key="3">
    <citation type="submission" date="2011-03" db="EMBL/GenBank/DDBJ databases">
        <title>Annotation of Magnaporthe poae ATCC 64411.</title>
        <authorList>
            <person name="Ma L.-J."/>
            <person name="Dead R."/>
            <person name="Young S.K."/>
            <person name="Zeng Q."/>
            <person name="Gargeya S."/>
            <person name="Fitzgerald M."/>
            <person name="Haas B."/>
            <person name="Abouelleil A."/>
            <person name="Alvarado L."/>
            <person name="Arachchi H.M."/>
            <person name="Berlin A."/>
            <person name="Brown A."/>
            <person name="Chapman S.B."/>
            <person name="Chen Z."/>
            <person name="Dunbar C."/>
            <person name="Freedman E."/>
            <person name="Gearin G."/>
            <person name="Gellesch M."/>
            <person name="Goldberg J."/>
            <person name="Griggs A."/>
            <person name="Gujja S."/>
            <person name="Heiman D."/>
            <person name="Howarth C."/>
            <person name="Larson L."/>
            <person name="Lui A."/>
            <person name="MacDonald P.J.P."/>
            <person name="Mehta T."/>
            <person name="Montmayeur A."/>
            <person name="Murphy C."/>
            <person name="Neiman D."/>
            <person name="Pearson M."/>
            <person name="Priest M."/>
            <person name="Roberts A."/>
            <person name="Saif S."/>
            <person name="Shea T."/>
            <person name="Shenoy N."/>
            <person name="Sisk P."/>
            <person name="Stolte C."/>
            <person name="Sykes S."/>
            <person name="Yandava C."/>
            <person name="Wortman J."/>
            <person name="Nusbaum C."/>
            <person name="Birren B."/>
        </authorList>
    </citation>
    <scope>NUCLEOTIDE SEQUENCE</scope>
    <source>
        <strain evidence="2">ATCC 64411</strain>
    </source>
</reference>
<organism evidence="3 4">
    <name type="scientific">Magnaporthiopsis poae (strain ATCC 64411 / 73-15)</name>
    <name type="common">Kentucky bluegrass fungus</name>
    <name type="synonym">Magnaporthe poae</name>
    <dbReference type="NCBI Taxonomy" id="644358"/>
    <lineage>
        <taxon>Eukaryota</taxon>
        <taxon>Fungi</taxon>
        <taxon>Dikarya</taxon>
        <taxon>Ascomycota</taxon>
        <taxon>Pezizomycotina</taxon>
        <taxon>Sordariomycetes</taxon>
        <taxon>Sordariomycetidae</taxon>
        <taxon>Magnaporthales</taxon>
        <taxon>Magnaporthaceae</taxon>
        <taxon>Magnaporthiopsis</taxon>
    </lineage>
</organism>
<reference evidence="3" key="5">
    <citation type="submission" date="2015-06" db="UniProtKB">
        <authorList>
            <consortium name="EnsemblFungi"/>
        </authorList>
    </citation>
    <scope>IDENTIFICATION</scope>
    <source>
        <strain evidence="3">ATCC 64411</strain>
    </source>
</reference>
<evidence type="ECO:0000313" key="3">
    <source>
        <dbReference type="EnsemblFungi" id="MAPG_08838T0"/>
    </source>
</evidence>
<evidence type="ECO:0000256" key="1">
    <source>
        <dbReference type="SAM" id="MobiDB-lite"/>
    </source>
</evidence>
<dbReference type="EnsemblFungi" id="MAPG_08838T0">
    <property type="protein sequence ID" value="MAPG_08838T0"/>
    <property type="gene ID" value="MAPG_08838"/>
</dbReference>
<accession>A0A0C4E8D7</accession>
<dbReference type="VEuPathDB" id="FungiDB:MAPG_08838"/>
<protein>
    <submittedName>
        <fullName evidence="2 3">Uncharacterized protein</fullName>
    </submittedName>
</protein>
<dbReference type="EMBL" id="ADBL01002152">
    <property type="status" value="NOT_ANNOTATED_CDS"/>
    <property type="molecule type" value="Genomic_DNA"/>
</dbReference>
<reference evidence="3" key="4">
    <citation type="journal article" date="2015" name="G3 (Bethesda)">
        <title>Genome sequences of three phytopathogenic species of the Magnaporthaceae family of fungi.</title>
        <authorList>
            <person name="Okagaki L.H."/>
            <person name="Nunes C.C."/>
            <person name="Sailsbery J."/>
            <person name="Clay B."/>
            <person name="Brown D."/>
            <person name="John T."/>
            <person name="Oh Y."/>
            <person name="Young N."/>
            <person name="Fitzgerald M."/>
            <person name="Haas B.J."/>
            <person name="Zeng Q."/>
            <person name="Young S."/>
            <person name="Adiconis X."/>
            <person name="Fan L."/>
            <person name="Levin J.Z."/>
            <person name="Mitchell T.K."/>
            <person name="Okubara P.A."/>
            <person name="Farman M.L."/>
            <person name="Kohn L.M."/>
            <person name="Birren B."/>
            <person name="Ma L.-J."/>
            <person name="Dean R.A."/>
        </authorList>
    </citation>
    <scope>NUCLEOTIDE SEQUENCE</scope>
    <source>
        <strain evidence="3">ATCC 64411 / 73-15</strain>
    </source>
</reference>
<name>A0A0C4E8D7_MAGP6</name>
<dbReference type="AlphaFoldDB" id="A0A0C4E8D7"/>
<feature type="compositionally biased region" description="Basic residues" evidence="1">
    <location>
        <begin position="9"/>
        <end position="21"/>
    </location>
</feature>
<reference evidence="2" key="2">
    <citation type="submission" date="2010-05" db="EMBL/GenBank/DDBJ databases">
        <title>The Genome Sequence of Magnaporthe poae strain ATCC 64411.</title>
        <authorList>
            <consortium name="The Broad Institute Genome Sequencing Platform"/>
            <consortium name="Broad Institute Genome Sequencing Center for Infectious Disease"/>
            <person name="Ma L.-J."/>
            <person name="Dead R."/>
            <person name="Young S."/>
            <person name="Zeng Q."/>
            <person name="Koehrsen M."/>
            <person name="Alvarado L."/>
            <person name="Berlin A."/>
            <person name="Chapman S.B."/>
            <person name="Chen Z."/>
            <person name="Freedman E."/>
            <person name="Gellesch M."/>
            <person name="Goldberg J."/>
            <person name="Griggs A."/>
            <person name="Gujja S."/>
            <person name="Heilman E.R."/>
            <person name="Heiman D."/>
            <person name="Hepburn T."/>
            <person name="Howarth C."/>
            <person name="Jen D."/>
            <person name="Larson L."/>
            <person name="Mehta T."/>
            <person name="Neiman D."/>
            <person name="Pearson M."/>
            <person name="Roberts A."/>
            <person name="Saif S."/>
            <person name="Shea T."/>
            <person name="Shenoy N."/>
            <person name="Sisk P."/>
            <person name="Stolte C."/>
            <person name="Sykes S."/>
            <person name="Walk T."/>
            <person name="White J."/>
            <person name="Yandava C."/>
            <person name="Haas B."/>
            <person name="Nusbaum C."/>
            <person name="Birren B."/>
        </authorList>
    </citation>
    <scope>NUCLEOTIDE SEQUENCE</scope>
    <source>
        <strain evidence="2">ATCC 64411</strain>
    </source>
</reference>
<proteinExistence type="predicted"/>
<evidence type="ECO:0000313" key="4">
    <source>
        <dbReference type="Proteomes" id="UP000011715"/>
    </source>
</evidence>
<dbReference type="eggNOG" id="ENOG502REZJ">
    <property type="taxonomic scope" value="Eukaryota"/>
</dbReference>
<reference evidence="4" key="1">
    <citation type="submission" date="2010-05" db="EMBL/GenBank/DDBJ databases">
        <title>The genome sequence of Magnaporthe poae strain ATCC 64411.</title>
        <authorList>
            <person name="Ma L.-J."/>
            <person name="Dead R."/>
            <person name="Young S."/>
            <person name="Zeng Q."/>
            <person name="Koehrsen M."/>
            <person name="Alvarado L."/>
            <person name="Berlin A."/>
            <person name="Chapman S.B."/>
            <person name="Chen Z."/>
            <person name="Freedman E."/>
            <person name="Gellesch M."/>
            <person name="Goldberg J."/>
            <person name="Griggs A."/>
            <person name="Gujja S."/>
            <person name="Heilman E.R."/>
            <person name="Heiman D."/>
            <person name="Hepburn T."/>
            <person name="Howarth C."/>
            <person name="Jen D."/>
            <person name="Larson L."/>
            <person name="Mehta T."/>
            <person name="Neiman D."/>
            <person name="Pearson M."/>
            <person name="Roberts A."/>
            <person name="Saif S."/>
            <person name="Shea T."/>
            <person name="Shenoy N."/>
            <person name="Sisk P."/>
            <person name="Stolte C."/>
            <person name="Sykes S."/>
            <person name="Walk T."/>
            <person name="White J."/>
            <person name="Yandava C."/>
            <person name="Haas B."/>
            <person name="Nusbaum C."/>
            <person name="Birren B."/>
        </authorList>
    </citation>
    <scope>NUCLEOTIDE SEQUENCE [LARGE SCALE GENOMIC DNA]</scope>
    <source>
        <strain evidence="4">ATCC 64411 / 73-15</strain>
    </source>
</reference>
<keyword evidence="4" id="KW-1185">Reference proteome</keyword>
<evidence type="ECO:0000313" key="2">
    <source>
        <dbReference type="EMBL" id="KLU89868.1"/>
    </source>
</evidence>
<feature type="region of interest" description="Disordered" evidence="1">
    <location>
        <begin position="1"/>
        <end position="58"/>
    </location>
</feature>